<feature type="compositionally biased region" description="Basic and acidic residues" evidence="7">
    <location>
        <begin position="419"/>
        <end position="443"/>
    </location>
</feature>
<evidence type="ECO:0000259" key="8">
    <source>
        <dbReference type="Pfam" id="PF17917"/>
    </source>
</evidence>
<dbReference type="GO" id="GO:0003964">
    <property type="term" value="F:RNA-directed DNA polymerase activity"/>
    <property type="evidence" value="ECO:0007669"/>
    <property type="project" value="UniProtKB-KW"/>
</dbReference>
<dbReference type="PANTHER" id="PTHR34072">
    <property type="entry name" value="ENZYMATIC POLYPROTEIN-RELATED"/>
    <property type="match status" value="1"/>
</dbReference>
<keyword evidence="2" id="KW-0548">Nucleotidyltransferase</keyword>
<evidence type="ECO:0000256" key="5">
    <source>
        <dbReference type="ARBA" id="ARBA00022801"/>
    </source>
</evidence>
<evidence type="ECO:0000256" key="3">
    <source>
        <dbReference type="ARBA" id="ARBA00022722"/>
    </source>
</evidence>
<proteinExistence type="predicted"/>
<dbReference type="EMBL" id="BQNB010019674">
    <property type="protein sequence ID" value="GJT87843.1"/>
    <property type="molecule type" value="Genomic_DNA"/>
</dbReference>
<feature type="domain" description="Reverse transcriptase RNase H-like" evidence="8">
    <location>
        <begin position="577"/>
        <end position="628"/>
    </location>
</feature>
<evidence type="ECO:0000256" key="4">
    <source>
        <dbReference type="ARBA" id="ARBA00022759"/>
    </source>
</evidence>
<feature type="region of interest" description="Disordered" evidence="7">
    <location>
        <begin position="406"/>
        <end position="443"/>
    </location>
</feature>
<keyword evidence="5" id="KW-0378">Hydrolase</keyword>
<evidence type="ECO:0000313" key="9">
    <source>
        <dbReference type="EMBL" id="GJT87843.1"/>
    </source>
</evidence>
<dbReference type="PANTHER" id="PTHR34072:SF57">
    <property type="entry name" value="RNA-DIRECTED DNA POLYMERASE"/>
    <property type="match status" value="1"/>
</dbReference>
<keyword evidence="10" id="KW-1185">Reference proteome</keyword>
<organism evidence="9 10">
    <name type="scientific">Tanacetum coccineum</name>
    <dbReference type="NCBI Taxonomy" id="301880"/>
    <lineage>
        <taxon>Eukaryota</taxon>
        <taxon>Viridiplantae</taxon>
        <taxon>Streptophyta</taxon>
        <taxon>Embryophyta</taxon>
        <taxon>Tracheophyta</taxon>
        <taxon>Spermatophyta</taxon>
        <taxon>Magnoliopsida</taxon>
        <taxon>eudicotyledons</taxon>
        <taxon>Gunneridae</taxon>
        <taxon>Pentapetalae</taxon>
        <taxon>asterids</taxon>
        <taxon>campanulids</taxon>
        <taxon>Asterales</taxon>
        <taxon>Asteraceae</taxon>
        <taxon>Asteroideae</taxon>
        <taxon>Anthemideae</taxon>
        <taxon>Anthemidinae</taxon>
        <taxon>Tanacetum</taxon>
    </lineage>
</organism>
<evidence type="ECO:0000256" key="7">
    <source>
        <dbReference type="SAM" id="MobiDB-lite"/>
    </source>
</evidence>
<keyword evidence="1" id="KW-0808">Transferase</keyword>
<evidence type="ECO:0000256" key="2">
    <source>
        <dbReference type="ARBA" id="ARBA00022695"/>
    </source>
</evidence>
<name>A0ABQ5HIW5_9ASTR</name>
<reference evidence="9" key="2">
    <citation type="submission" date="2022-01" db="EMBL/GenBank/DDBJ databases">
        <authorList>
            <person name="Yamashiro T."/>
            <person name="Shiraishi A."/>
            <person name="Satake H."/>
            <person name="Nakayama K."/>
        </authorList>
    </citation>
    <scope>NUCLEOTIDE SEQUENCE</scope>
</reference>
<dbReference type="SUPFAM" id="SSF56672">
    <property type="entry name" value="DNA/RNA polymerases"/>
    <property type="match status" value="1"/>
</dbReference>
<dbReference type="CDD" id="cd09274">
    <property type="entry name" value="RNase_HI_RT_Ty3"/>
    <property type="match status" value="1"/>
</dbReference>
<evidence type="ECO:0000313" key="10">
    <source>
        <dbReference type="Proteomes" id="UP001151760"/>
    </source>
</evidence>
<dbReference type="Pfam" id="PF17917">
    <property type="entry name" value="RT_RNaseH"/>
    <property type="match status" value="1"/>
</dbReference>
<dbReference type="InterPro" id="IPR041373">
    <property type="entry name" value="RT_RNaseH"/>
</dbReference>
<sequence>MLRVLEDGKGSGNLVYLIGGRITRDSIDRQRYGCQEKKGMEKQHGVNIMAVEVQIRWLWTWPGKRSWVELEKTLDVIEVKVGCPGKVEMVQKKVLRTCKKMVECVACLLGRWNGSRGTGAEKTNGRKSKQVALSSVRVAGIRRREEGNGETTRCEHYGGGSSNPMALDVAREEVVGPGEVEMVVNVSNRMQCYMLRVLCIIKRVKLEKTLDVTEVEVGCPGKVEMVQKKVLKTCKKTVECVAYLLGRWNGSRGTSMIGAEKTNGRKSKQVALSSVRVAGIRRREEGNGETTRCEHYGGGTSNPMALDVAREEVVGPGEVEMVVNVSNRIPCYMLRVLCTIKRVELEKTLDVTEVEVGCPGKLEMVQKKVLRTYVTELQIVTSSDRAWTEYMSGGVTLLSISSTKHKERPLRVETSPRGSDMHKKSLESVKKGQTRSRTERKAQNEARGPLFCQLERMVIHRHVNATWDTKESTYVMWVFTLLSLSKGSTDVSITNCHVGNPCGIEYDPRVENYSPMIDRYFQIPIDPQDQEKTTFTCPYIVKRLLTKKAYRSYILVVLGLELTFELMCDASGFPIGMHAVVYALNSFRPYLVLSKSIVYTDHSALKYLMNKQDAKPRLLRWVLLLQEFDITIRDKKGSENLAADHLSRLEISKGCG</sequence>
<keyword evidence="4" id="KW-0255">Endonuclease</keyword>
<gene>
    <name evidence="9" type="ORF">Tco_1069560</name>
</gene>
<reference evidence="9" key="1">
    <citation type="journal article" date="2022" name="Int. J. Mol. Sci.">
        <title>Draft Genome of Tanacetum Coccineum: Genomic Comparison of Closely Related Tanacetum-Family Plants.</title>
        <authorList>
            <person name="Yamashiro T."/>
            <person name="Shiraishi A."/>
            <person name="Nakayama K."/>
            <person name="Satake H."/>
        </authorList>
    </citation>
    <scope>NUCLEOTIDE SEQUENCE</scope>
</reference>
<keyword evidence="6 9" id="KW-0695">RNA-directed DNA polymerase</keyword>
<dbReference type="Proteomes" id="UP001151760">
    <property type="component" value="Unassembled WGS sequence"/>
</dbReference>
<comment type="caution">
    <text evidence="9">The sequence shown here is derived from an EMBL/GenBank/DDBJ whole genome shotgun (WGS) entry which is preliminary data.</text>
</comment>
<protein>
    <submittedName>
        <fullName evidence="9">Reverse transcriptase domain-containing protein</fullName>
    </submittedName>
</protein>
<evidence type="ECO:0000256" key="1">
    <source>
        <dbReference type="ARBA" id="ARBA00022679"/>
    </source>
</evidence>
<accession>A0ABQ5HIW5</accession>
<keyword evidence="3" id="KW-0540">Nuclease</keyword>
<dbReference type="InterPro" id="IPR043502">
    <property type="entry name" value="DNA/RNA_pol_sf"/>
</dbReference>
<evidence type="ECO:0000256" key="6">
    <source>
        <dbReference type="ARBA" id="ARBA00022918"/>
    </source>
</evidence>